<sequence length="60" mass="6542">MFGVKVGAFSSRRGDCCGLIERENCSSRSKSSSPSTPGAGEAALEARTRRRAKWQRLEIP</sequence>
<keyword evidence="3" id="KW-1185">Reference proteome</keyword>
<feature type="non-terminal residue" evidence="2">
    <location>
        <position position="60"/>
    </location>
</feature>
<feature type="region of interest" description="Disordered" evidence="1">
    <location>
        <begin position="25"/>
        <end position="60"/>
    </location>
</feature>
<evidence type="ECO:0000313" key="2">
    <source>
        <dbReference type="EMBL" id="KAK3789848.1"/>
    </source>
</evidence>
<organism evidence="2 3">
    <name type="scientific">Elysia crispata</name>
    <name type="common">lettuce slug</name>
    <dbReference type="NCBI Taxonomy" id="231223"/>
    <lineage>
        <taxon>Eukaryota</taxon>
        <taxon>Metazoa</taxon>
        <taxon>Spiralia</taxon>
        <taxon>Lophotrochozoa</taxon>
        <taxon>Mollusca</taxon>
        <taxon>Gastropoda</taxon>
        <taxon>Heterobranchia</taxon>
        <taxon>Euthyneura</taxon>
        <taxon>Panpulmonata</taxon>
        <taxon>Sacoglossa</taxon>
        <taxon>Placobranchoidea</taxon>
        <taxon>Plakobranchidae</taxon>
        <taxon>Elysia</taxon>
    </lineage>
</organism>
<dbReference type="Proteomes" id="UP001283361">
    <property type="component" value="Unassembled WGS sequence"/>
</dbReference>
<reference evidence="2" key="1">
    <citation type="journal article" date="2023" name="G3 (Bethesda)">
        <title>A reference genome for the long-term kleptoplast-retaining sea slug Elysia crispata morphotype clarki.</title>
        <authorList>
            <person name="Eastman K.E."/>
            <person name="Pendleton A.L."/>
            <person name="Shaikh M.A."/>
            <person name="Suttiyut T."/>
            <person name="Ogas R."/>
            <person name="Tomko P."/>
            <person name="Gavelis G."/>
            <person name="Widhalm J.R."/>
            <person name="Wisecaver J.H."/>
        </authorList>
    </citation>
    <scope>NUCLEOTIDE SEQUENCE</scope>
    <source>
        <strain evidence="2">ECLA1</strain>
    </source>
</reference>
<dbReference type="EMBL" id="JAWDGP010001626">
    <property type="protein sequence ID" value="KAK3789848.1"/>
    <property type="molecule type" value="Genomic_DNA"/>
</dbReference>
<name>A0AAE1ALG3_9GAST</name>
<protein>
    <submittedName>
        <fullName evidence="2">Uncharacterized protein</fullName>
    </submittedName>
</protein>
<evidence type="ECO:0000313" key="3">
    <source>
        <dbReference type="Proteomes" id="UP001283361"/>
    </source>
</evidence>
<accession>A0AAE1ALG3</accession>
<feature type="compositionally biased region" description="Low complexity" evidence="1">
    <location>
        <begin position="26"/>
        <end position="45"/>
    </location>
</feature>
<evidence type="ECO:0000256" key="1">
    <source>
        <dbReference type="SAM" id="MobiDB-lite"/>
    </source>
</evidence>
<proteinExistence type="predicted"/>
<comment type="caution">
    <text evidence="2">The sequence shown here is derived from an EMBL/GenBank/DDBJ whole genome shotgun (WGS) entry which is preliminary data.</text>
</comment>
<gene>
    <name evidence="2" type="ORF">RRG08_060401</name>
</gene>
<dbReference type="AlphaFoldDB" id="A0AAE1ALG3"/>